<dbReference type="InterPro" id="IPR009097">
    <property type="entry name" value="Cyclic_Pdiesterase"/>
</dbReference>
<evidence type="ECO:0000259" key="2">
    <source>
        <dbReference type="Pfam" id="PF10469"/>
    </source>
</evidence>
<dbReference type="GO" id="GO:0010738">
    <property type="term" value="P:regulation of protein kinase A signaling"/>
    <property type="evidence" value="ECO:0007669"/>
    <property type="project" value="TreeGrafter"/>
</dbReference>
<feature type="compositionally biased region" description="Basic and acidic residues" evidence="1">
    <location>
        <begin position="18"/>
        <end position="39"/>
    </location>
</feature>
<comment type="caution">
    <text evidence="3">The sequence shown here is derived from an EMBL/GenBank/DDBJ whole genome shotgun (WGS) entry which is preliminary data.</text>
</comment>
<gene>
    <name evidence="3" type="ORF">RFI_29414</name>
</gene>
<evidence type="ECO:0000313" key="3">
    <source>
        <dbReference type="EMBL" id="ETO07980.1"/>
    </source>
</evidence>
<feature type="compositionally biased region" description="Basic and acidic residues" evidence="1">
    <location>
        <begin position="58"/>
        <end position="68"/>
    </location>
</feature>
<feature type="region of interest" description="Disordered" evidence="1">
    <location>
        <begin position="1"/>
        <end position="90"/>
    </location>
</feature>
<evidence type="ECO:0000256" key="1">
    <source>
        <dbReference type="SAM" id="MobiDB-lite"/>
    </source>
</evidence>
<feature type="compositionally biased region" description="Basic and acidic residues" evidence="1">
    <location>
        <begin position="156"/>
        <end position="190"/>
    </location>
</feature>
<feature type="domain" description="A-kinase anchor protein 7-like phosphoesterase" evidence="2">
    <location>
        <begin position="211"/>
        <end position="424"/>
    </location>
</feature>
<dbReference type="Proteomes" id="UP000023152">
    <property type="component" value="Unassembled WGS sequence"/>
</dbReference>
<dbReference type="InterPro" id="IPR052641">
    <property type="entry name" value="AKAP7_isoform_gamma"/>
</dbReference>
<proteinExistence type="predicted"/>
<dbReference type="Gene3D" id="3.90.1140.10">
    <property type="entry name" value="Cyclic phosphodiesterase"/>
    <property type="match status" value="1"/>
</dbReference>
<dbReference type="OrthoDB" id="277832at2759"/>
<dbReference type="SUPFAM" id="SSF55144">
    <property type="entry name" value="LigT-like"/>
    <property type="match status" value="1"/>
</dbReference>
<dbReference type="PANTHER" id="PTHR15934:SF2">
    <property type="entry name" value="A-KINASE ANCHOR PROTEIN 7-LIKE PHOSPHOESTERASE DOMAIN-CONTAINING PROTEIN"/>
    <property type="match status" value="1"/>
</dbReference>
<dbReference type="GO" id="GO:0034237">
    <property type="term" value="F:protein kinase A regulatory subunit binding"/>
    <property type="evidence" value="ECO:0007669"/>
    <property type="project" value="TreeGrafter"/>
</dbReference>
<sequence length="430" mass="49240">MNEEDKPQRVRPRRRYRMMKEESSQEKSKRMIEELESRKTANQASQTDIAKLALTSKVIEEQTEHDNDNERDEVEQGDMGGEASANDPLSALCMLKPESEHNISTLRDDRALDQVIFQHEEFQQYYNANLPRGNPKSQLETSSLNQPTGNKKKRAFSKDGTNKESEAHDQKTQTLKDQETWNVDEERGGAVDRPLSSRKLGNGKGSKKCPPNYFIALRITDQMCLKRLKVLQDTLINAPFLPTFYRQSLTNSDNFHITISALHIPTDENVFETIQAFNRFGDTLFQRLVPSKLSVGLTIGGLGHFKERVVHVGVVNNDNKDKLENVFHALHTCLQQQCGHFIQQSDKFEAHITLMKLSLLGKGKRNAALTYPCKLLFELANEKCPWLSNIGVQFLNKLELCCMTDFRASQHKQEEGYYQRLAHIQPFKLT</sequence>
<organism evidence="3 4">
    <name type="scientific">Reticulomyxa filosa</name>
    <dbReference type="NCBI Taxonomy" id="46433"/>
    <lineage>
        <taxon>Eukaryota</taxon>
        <taxon>Sar</taxon>
        <taxon>Rhizaria</taxon>
        <taxon>Retaria</taxon>
        <taxon>Foraminifera</taxon>
        <taxon>Monothalamids</taxon>
        <taxon>Reticulomyxidae</taxon>
        <taxon>Reticulomyxa</taxon>
    </lineage>
</organism>
<accession>X6M4L4</accession>
<dbReference type="Pfam" id="PF10469">
    <property type="entry name" value="AKAP7_NLS"/>
    <property type="match status" value="1"/>
</dbReference>
<dbReference type="AlphaFoldDB" id="X6M4L4"/>
<reference evidence="3 4" key="1">
    <citation type="journal article" date="2013" name="Curr. Biol.">
        <title>The Genome of the Foraminiferan Reticulomyxa filosa.</title>
        <authorList>
            <person name="Glockner G."/>
            <person name="Hulsmann N."/>
            <person name="Schleicher M."/>
            <person name="Noegel A.A."/>
            <person name="Eichinger L."/>
            <person name="Gallinger C."/>
            <person name="Pawlowski J."/>
            <person name="Sierra R."/>
            <person name="Euteneuer U."/>
            <person name="Pillet L."/>
            <person name="Moustafa A."/>
            <person name="Platzer M."/>
            <person name="Groth M."/>
            <person name="Szafranski K."/>
            <person name="Schliwa M."/>
        </authorList>
    </citation>
    <scope>NUCLEOTIDE SEQUENCE [LARGE SCALE GENOMIC DNA]</scope>
</reference>
<dbReference type="InterPro" id="IPR019510">
    <property type="entry name" value="AKAP7-like_phosphoesterase"/>
</dbReference>
<dbReference type="EMBL" id="ASPP01025480">
    <property type="protein sequence ID" value="ETO07980.1"/>
    <property type="molecule type" value="Genomic_DNA"/>
</dbReference>
<evidence type="ECO:0000313" key="4">
    <source>
        <dbReference type="Proteomes" id="UP000023152"/>
    </source>
</evidence>
<dbReference type="GO" id="GO:0005829">
    <property type="term" value="C:cytosol"/>
    <property type="evidence" value="ECO:0007669"/>
    <property type="project" value="TreeGrafter"/>
</dbReference>
<keyword evidence="4" id="KW-1185">Reference proteome</keyword>
<feature type="compositionally biased region" description="Polar residues" evidence="1">
    <location>
        <begin position="135"/>
        <end position="149"/>
    </location>
</feature>
<name>X6M4L4_RETFI</name>
<dbReference type="PANTHER" id="PTHR15934">
    <property type="entry name" value="RNA 2',3'-CYCLIC PHOSPHODIESTERASE"/>
    <property type="match status" value="1"/>
</dbReference>
<feature type="region of interest" description="Disordered" evidence="1">
    <location>
        <begin position="128"/>
        <end position="204"/>
    </location>
</feature>
<protein>
    <recommendedName>
        <fullName evidence="2">A-kinase anchor protein 7-like phosphoesterase domain-containing protein</fullName>
    </recommendedName>
</protein>